<protein>
    <recommendedName>
        <fullName evidence="3">Tranposon-transfer assisting protein</fullName>
    </recommendedName>
</protein>
<evidence type="ECO:0000313" key="1">
    <source>
        <dbReference type="EMBL" id="QAT60970.1"/>
    </source>
</evidence>
<dbReference type="InterPro" id="IPR041965">
    <property type="entry name" value="TTRAP_sf"/>
</dbReference>
<dbReference type="Pfam" id="PF14203">
    <property type="entry name" value="TTRAP"/>
    <property type="match status" value="1"/>
</dbReference>
<dbReference type="EMBL" id="CP035282">
    <property type="protein sequence ID" value="QAT60970.1"/>
    <property type="molecule type" value="Genomic_DNA"/>
</dbReference>
<gene>
    <name evidence="1" type="ORF">EQM13_04920</name>
</gene>
<dbReference type="OrthoDB" id="9812392at2"/>
<evidence type="ECO:0000313" key="2">
    <source>
        <dbReference type="Proteomes" id="UP000287969"/>
    </source>
</evidence>
<dbReference type="Proteomes" id="UP000287969">
    <property type="component" value="Chromosome"/>
</dbReference>
<accession>A0A410QAG7</accession>
<name>A0A410QAG7_9FIRM</name>
<sequence>MSKFNVEEINLICIYNTGTRTGLLSELTKMQTHLAQDEKELFNLTQSVVDKLSTMSDDEFDSITAELIADFEEQED</sequence>
<proteinExistence type="predicted"/>
<dbReference type="AlphaFoldDB" id="A0A410QAG7"/>
<dbReference type="InterPro" id="IPR025468">
    <property type="entry name" value="TTRAP"/>
</dbReference>
<dbReference type="KEGG" id="spoa:EQM13_04920"/>
<dbReference type="RefSeq" id="WP_128752103.1">
    <property type="nucleotide sequence ID" value="NZ_CP035282.1"/>
</dbReference>
<dbReference type="Gene3D" id="1.10.10.1850">
    <property type="entry name" value="Sporulation protein-like"/>
    <property type="match status" value="1"/>
</dbReference>
<organism evidence="1 2">
    <name type="scientific">Acidilutibacter cellobiosedens</name>
    <dbReference type="NCBI Taxonomy" id="2507161"/>
    <lineage>
        <taxon>Bacteria</taxon>
        <taxon>Bacillati</taxon>
        <taxon>Bacillota</taxon>
        <taxon>Tissierellia</taxon>
        <taxon>Tissierellales</taxon>
        <taxon>Acidilutibacteraceae</taxon>
        <taxon>Acidilutibacter</taxon>
    </lineage>
</organism>
<reference evidence="2" key="1">
    <citation type="submission" date="2019-01" db="EMBL/GenBank/DDBJ databases">
        <title>Draft genomes of a novel of Sporanaerobacter strains.</title>
        <authorList>
            <person name="Ma S."/>
        </authorList>
    </citation>
    <scope>NUCLEOTIDE SEQUENCE [LARGE SCALE GENOMIC DNA]</scope>
    <source>
        <strain evidence="2">NJN-17</strain>
    </source>
</reference>
<keyword evidence="2" id="KW-1185">Reference proteome</keyword>
<evidence type="ECO:0008006" key="3">
    <source>
        <dbReference type="Google" id="ProtNLM"/>
    </source>
</evidence>